<dbReference type="KEGG" id="pco:PHACADRAFT_264967"/>
<evidence type="ECO:0008006" key="3">
    <source>
        <dbReference type="Google" id="ProtNLM"/>
    </source>
</evidence>
<organism evidence="1 2">
    <name type="scientific">Phanerochaete carnosa (strain HHB-10118-sp)</name>
    <name type="common">White-rot fungus</name>
    <name type="synonym">Peniophora carnosa</name>
    <dbReference type="NCBI Taxonomy" id="650164"/>
    <lineage>
        <taxon>Eukaryota</taxon>
        <taxon>Fungi</taxon>
        <taxon>Dikarya</taxon>
        <taxon>Basidiomycota</taxon>
        <taxon>Agaricomycotina</taxon>
        <taxon>Agaricomycetes</taxon>
        <taxon>Polyporales</taxon>
        <taxon>Phanerochaetaceae</taxon>
        <taxon>Phanerochaete</taxon>
    </lineage>
</organism>
<accession>K5WJE3</accession>
<dbReference type="Gene3D" id="1.10.510.10">
    <property type="entry name" value="Transferase(Phosphotransferase) domain 1"/>
    <property type="match status" value="1"/>
</dbReference>
<dbReference type="RefSeq" id="XP_007401524.1">
    <property type="nucleotide sequence ID" value="XM_007401462.1"/>
</dbReference>
<protein>
    <recommendedName>
        <fullName evidence="3">Protein kinase domain-containing protein</fullName>
    </recommendedName>
</protein>
<reference evidence="1 2" key="1">
    <citation type="journal article" date="2012" name="BMC Genomics">
        <title>Comparative genomics of the white-rot fungi, Phanerochaete carnosa and P. chrysosporium, to elucidate the genetic basis of the distinct wood types they colonize.</title>
        <authorList>
            <person name="Suzuki H."/>
            <person name="MacDonald J."/>
            <person name="Syed K."/>
            <person name="Salamov A."/>
            <person name="Hori C."/>
            <person name="Aerts A."/>
            <person name="Henrissat B."/>
            <person name="Wiebenga A."/>
            <person name="vanKuyk P.A."/>
            <person name="Barry K."/>
            <person name="Lindquist E."/>
            <person name="LaButti K."/>
            <person name="Lapidus A."/>
            <person name="Lucas S."/>
            <person name="Coutinho P."/>
            <person name="Gong Y."/>
            <person name="Samejima M."/>
            <person name="Mahadevan R."/>
            <person name="Abou-Zaid M."/>
            <person name="de Vries R.P."/>
            <person name="Igarashi K."/>
            <person name="Yadav J.S."/>
            <person name="Grigoriev I.V."/>
            <person name="Master E.R."/>
        </authorList>
    </citation>
    <scope>NUCLEOTIDE SEQUENCE [LARGE SCALE GENOMIC DNA]</scope>
    <source>
        <strain evidence="1 2">HHB-10118-sp</strain>
    </source>
</reference>
<dbReference type="GeneID" id="18918976"/>
<dbReference type="SUPFAM" id="SSF56112">
    <property type="entry name" value="Protein kinase-like (PK-like)"/>
    <property type="match status" value="1"/>
</dbReference>
<keyword evidence="2" id="KW-1185">Reference proteome</keyword>
<dbReference type="HOGENOM" id="CLU_013871_2_1_1"/>
<dbReference type="InterPro" id="IPR011009">
    <property type="entry name" value="Kinase-like_dom_sf"/>
</dbReference>
<evidence type="ECO:0000313" key="2">
    <source>
        <dbReference type="Proteomes" id="UP000008370"/>
    </source>
</evidence>
<dbReference type="InParanoid" id="K5WJE3"/>
<gene>
    <name evidence="1" type="ORF">PHACADRAFT_264967</name>
</gene>
<sequence>MCAKTIGYDGPSRLWKPNGSYTLSMHELADRLENAGHDLTQLCESLSDAPRDVSDLFLEHSRGLQRSAQLPTLVFEKFQLPQYGGDQRSAERLIGDADVRELAQKFDEVLKLGQAVTLSQQCQPINYRAHQLTPCAILDGRRASSQTCICPPIELFHESFAQFRAIAFDDTHQPPEGVIVSTLELMKNASAIATSEAARSGSTRKMLGKLLNLPAVQTVDRNKNSPDHVMICSCRQLSGTAALAIIEEKAELGTSGEGSVQGSFSYMSHWASPDQKQLVQNCSAPSFIISIAGPWLVVCGAIITSQVIVHRLTDYIWLGYSRNIDDARVVQIARIFNGIRDAVEGLVEFYHGLSPSTENQKARFFSRATSFTMPDPQDASRTTECQLRYLRPLKTPHPASTVFLAEIVNGTGDHISKVVVKFVERYGEAAHRALTEVGRAPKLLYHGDVWRTDPARRGCGPCKMVVMELVEGKTASDKYGNRDYAAKVPEVVRDAVRSAVTEHLHGRGLVHGDIRRPNILLAGEEENVMILDFDWAGREGEVRYPLDLSEGIIWAEGVSDLAPILKTHDEEMISNL</sequence>
<dbReference type="EMBL" id="JH930479">
    <property type="protein sequence ID" value="EKM50342.1"/>
    <property type="molecule type" value="Genomic_DNA"/>
</dbReference>
<proteinExistence type="predicted"/>
<evidence type="ECO:0000313" key="1">
    <source>
        <dbReference type="EMBL" id="EKM50342.1"/>
    </source>
</evidence>
<dbReference type="OrthoDB" id="2803426at2759"/>
<dbReference type="Proteomes" id="UP000008370">
    <property type="component" value="Unassembled WGS sequence"/>
</dbReference>
<dbReference type="AlphaFoldDB" id="K5WJE3"/>
<name>K5WJE3_PHACS</name>